<evidence type="ECO:0000256" key="4">
    <source>
        <dbReference type="ARBA" id="ARBA00011209"/>
    </source>
</evidence>
<evidence type="ECO:0000256" key="8">
    <source>
        <dbReference type="ARBA" id="ARBA00022723"/>
    </source>
</evidence>
<dbReference type="InterPro" id="IPR006195">
    <property type="entry name" value="aa-tRNA-synth_II"/>
</dbReference>
<dbReference type="OMA" id="YECDNIR"/>
<protein>
    <recommendedName>
        <fullName evidence="5">phenylalanine--tRNA ligase</fullName>
        <ecNumber evidence="5">6.1.1.20</ecNumber>
    </recommendedName>
    <alternativeName>
        <fullName evidence="14">Phenylalanyl-tRNA synthetase alpha subunit</fullName>
    </alternativeName>
</protein>
<dbReference type="Pfam" id="PF01409">
    <property type="entry name" value="tRNA-synt_2d"/>
    <property type="match status" value="1"/>
</dbReference>
<dbReference type="PROSITE" id="PS50862">
    <property type="entry name" value="AA_TRNA_LIGASE_II"/>
    <property type="match status" value="1"/>
</dbReference>
<evidence type="ECO:0000256" key="7">
    <source>
        <dbReference type="ARBA" id="ARBA00022598"/>
    </source>
</evidence>
<evidence type="ECO:0000259" key="17">
    <source>
        <dbReference type="PROSITE" id="PS50862"/>
    </source>
</evidence>
<keyword evidence="9" id="KW-0547">Nucleotide-binding</keyword>
<evidence type="ECO:0000256" key="1">
    <source>
        <dbReference type="ARBA" id="ARBA00001946"/>
    </source>
</evidence>
<name>A0A9R0Y7C6_TRITD</name>
<keyword evidence="13" id="KW-0030">Aminoacyl-tRNA synthetase</keyword>
<dbReference type="Gene3D" id="3.30.930.10">
    <property type="entry name" value="Bira Bifunctional Protein, Domain 2"/>
    <property type="match status" value="1"/>
</dbReference>
<dbReference type="Pfam" id="PF18553">
    <property type="entry name" value="PheRS_DBD3"/>
    <property type="match status" value="1"/>
</dbReference>
<dbReference type="InterPro" id="IPR040725">
    <property type="entry name" value="PheRS_DBD3"/>
</dbReference>
<keyword evidence="6" id="KW-0963">Cytoplasm</keyword>
<dbReference type="GO" id="GO:0006432">
    <property type="term" value="P:phenylalanyl-tRNA aminoacylation"/>
    <property type="evidence" value="ECO:0007669"/>
    <property type="project" value="InterPro"/>
</dbReference>
<feature type="coiled-coil region" evidence="16">
    <location>
        <begin position="122"/>
        <end position="149"/>
    </location>
</feature>
<evidence type="ECO:0000256" key="13">
    <source>
        <dbReference type="ARBA" id="ARBA00023146"/>
    </source>
</evidence>
<comment type="similarity">
    <text evidence="3">Belongs to the class-II aminoacyl-tRNA synthetase family. Phe-tRNA synthetase alpha subunit type 2 subfamily.</text>
</comment>
<dbReference type="PANTHER" id="PTHR11538">
    <property type="entry name" value="PHENYLALANYL-TRNA SYNTHETASE"/>
    <property type="match status" value="1"/>
</dbReference>
<dbReference type="NCBIfam" id="NF003210">
    <property type="entry name" value="PRK04172.1"/>
    <property type="match status" value="1"/>
</dbReference>
<dbReference type="GO" id="GO:0004826">
    <property type="term" value="F:phenylalanine-tRNA ligase activity"/>
    <property type="evidence" value="ECO:0007669"/>
    <property type="project" value="UniProtKB-EC"/>
</dbReference>
<evidence type="ECO:0000256" key="3">
    <source>
        <dbReference type="ARBA" id="ARBA00006703"/>
    </source>
</evidence>
<evidence type="ECO:0000256" key="12">
    <source>
        <dbReference type="ARBA" id="ARBA00022917"/>
    </source>
</evidence>
<dbReference type="GO" id="GO:0046872">
    <property type="term" value="F:metal ion binding"/>
    <property type="evidence" value="ECO:0007669"/>
    <property type="project" value="UniProtKB-KW"/>
</dbReference>
<dbReference type="Gene3D" id="3.30.1370.240">
    <property type="match status" value="1"/>
</dbReference>
<dbReference type="Proteomes" id="UP000324705">
    <property type="component" value="Chromosome 6A"/>
</dbReference>
<feature type="domain" description="Aminoacyl-transfer RNA synthetases class-II family profile" evidence="17">
    <location>
        <begin position="226"/>
        <end position="477"/>
    </location>
</feature>
<evidence type="ECO:0000256" key="5">
    <source>
        <dbReference type="ARBA" id="ARBA00012814"/>
    </source>
</evidence>
<evidence type="ECO:0000256" key="16">
    <source>
        <dbReference type="SAM" id="Coils"/>
    </source>
</evidence>
<dbReference type="Gene3D" id="1.10.10.2330">
    <property type="match status" value="1"/>
</dbReference>
<dbReference type="EMBL" id="LT934121">
    <property type="protein sequence ID" value="VAI49757.1"/>
    <property type="molecule type" value="Genomic_DNA"/>
</dbReference>
<dbReference type="GO" id="GO:0000049">
    <property type="term" value="F:tRNA binding"/>
    <property type="evidence" value="ECO:0007669"/>
    <property type="project" value="InterPro"/>
</dbReference>
<dbReference type="GO" id="GO:0005524">
    <property type="term" value="F:ATP binding"/>
    <property type="evidence" value="ECO:0007669"/>
    <property type="project" value="UniProtKB-KW"/>
</dbReference>
<keyword evidence="8" id="KW-0479">Metal-binding</keyword>
<evidence type="ECO:0000256" key="6">
    <source>
        <dbReference type="ARBA" id="ARBA00022490"/>
    </source>
</evidence>
<dbReference type="SUPFAM" id="SSF55681">
    <property type="entry name" value="Class II aaRS and biotin synthetases"/>
    <property type="match status" value="1"/>
</dbReference>
<evidence type="ECO:0000256" key="14">
    <source>
        <dbReference type="ARBA" id="ARBA00030612"/>
    </source>
</evidence>
<proteinExistence type="inferred from homology"/>
<gene>
    <name evidence="18" type="ORF">TRITD_6Av1G195300</name>
</gene>
<comment type="catalytic activity">
    <reaction evidence="15">
        <text>tRNA(Phe) + L-phenylalanine + ATP = L-phenylalanyl-tRNA(Phe) + AMP + diphosphate + H(+)</text>
        <dbReference type="Rhea" id="RHEA:19413"/>
        <dbReference type="Rhea" id="RHEA-COMP:9668"/>
        <dbReference type="Rhea" id="RHEA-COMP:9699"/>
        <dbReference type="ChEBI" id="CHEBI:15378"/>
        <dbReference type="ChEBI" id="CHEBI:30616"/>
        <dbReference type="ChEBI" id="CHEBI:33019"/>
        <dbReference type="ChEBI" id="CHEBI:58095"/>
        <dbReference type="ChEBI" id="CHEBI:78442"/>
        <dbReference type="ChEBI" id="CHEBI:78531"/>
        <dbReference type="ChEBI" id="CHEBI:456215"/>
        <dbReference type="EC" id="6.1.1.20"/>
    </reaction>
</comment>
<dbReference type="CDD" id="cd00496">
    <property type="entry name" value="PheRS_alpha_core"/>
    <property type="match status" value="1"/>
</dbReference>
<accession>A0A9R0Y7C6</accession>
<reference evidence="18 19" key="1">
    <citation type="submission" date="2017-09" db="EMBL/GenBank/DDBJ databases">
        <authorList>
            <consortium name="International Durum Wheat Genome Sequencing Consortium (IDWGSC)"/>
            <person name="Milanesi L."/>
        </authorList>
    </citation>
    <scope>NUCLEOTIDE SEQUENCE [LARGE SCALE GENOMIC DNA]</scope>
    <source>
        <strain evidence="19">cv. Svevo</strain>
    </source>
</reference>
<dbReference type="FunFam" id="3.30.930.10:FF:000033">
    <property type="entry name" value="Phenylalanine--tRNA ligase alpha subunit"/>
    <property type="match status" value="1"/>
</dbReference>
<comment type="subcellular location">
    <subcellularLocation>
        <location evidence="2">Cytoplasm</location>
    </subcellularLocation>
</comment>
<dbReference type="InterPro" id="IPR045864">
    <property type="entry name" value="aa-tRNA-synth_II/BPL/LPL"/>
</dbReference>
<dbReference type="InterPro" id="IPR002319">
    <property type="entry name" value="Phenylalanyl-tRNA_Synthase"/>
</dbReference>
<evidence type="ECO:0000313" key="18">
    <source>
        <dbReference type="EMBL" id="VAI49757.1"/>
    </source>
</evidence>
<sequence>MAATQPSADVEGALLAHLNANGEIPDSRSFASSLGVPHKDVEDVIKRLRAFHIIESTDITREAWVLTDEAKGYAAGGSPEVHLVAAIPPEGASRAALEEEFGDVFDIARKAAAKNKWIRFENDLVLRTVEDARDELQELLKRVENGEVVPDPRKELERRKLVTKEKTIWYSLKKGPEFVVKRKTLATNVTREHLKSGDWKDLEFKDYNYGAQGQPIAIGYSQPLLEVREAIQNIFLEMGFSEMPTNMYVESSFWNFDALFQPQQHPARDSHDTFFLKAPATTTQLPDDYLEKVNQVHQSGGYGSKGYGYDWKRDEAEKNLLRTHTTAVSARMLYKLAQEEHFAPKRYYSIDRVFRNEAVDRTHLAEFHQIEGLICDYGLTLGDLIGVLEDFFSRLGMSKLRFKPAYNPYTEPSMEIFGYHEDLKKWVEIGNSGMFRPEMLLPMGLPEGVNVIAWGLSLERPTMILRDIDNIRKLFGPKVDFKVIKDWQICRAGISCSAGCEWWFFVAVMPLKTSTCAFNRGSAETHICCTPSSELQF</sequence>
<comment type="cofactor">
    <cofactor evidence="1">
        <name>Mg(2+)</name>
        <dbReference type="ChEBI" id="CHEBI:18420"/>
    </cofactor>
</comment>
<dbReference type="GO" id="GO:0005829">
    <property type="term" value="C:cytosol"/>
    <property type="evidence" value="ECO:0007669"/>
    <property type="project" value="TreeGrafter"/>
</dbReference>
<comment type="subunit">
    <text evidence="4">Tetramer of two alpha and two beta subunits.</text>
</comment>
<organism evidence="18 19">
    <name type="scientific">Triticum turgidum subsp. durum</name>
    <name type="common">Durum wheat</name>
    <name type="synonym">Triticum durum</name>
    <dbReference type="NCBI Taxonomy" id="4567"/>
    <lineage>
        <taxon>Eukaryota</taxon>
        <taxon>Viridiplantae</taxon>
        <taxon>Streptophyta</taxon>
        <taxon>Embryophyta</taxon>
        <taxon>Tracheophyta</taxon>
        <taxon>Spermatophyta</taxon>
        <taxon>Magnoliopsida</taxon>
        <taxon>Liliopsida</taxon>
        <taxon>Poales</taxon>
        <taxon>Poaceae</taxon>
        <taxon>BOP clade</taxon>
        <taxon>Pooideae</taxon>
        <taxon>Triticodae</taxon>
        <taxon>Triticeae</taxon>
        <taxon>Triticinae</taxon>
        <taxon>Triticum</taxon>
    </lineage>
</organism>
<dbReference type="PANTHER" id="PTHR11538:SF40">
    <property type="entry name" value="PHENYLALANINE--TRNA LIGASE ALPHA SUBUNIT"/>
    <property type="match status" value="1"/>
</dbReference>
<evidence type="ECO:0000256" key="9">
    <source>
        <dbReference type="ARBA" id="ARBA00022741"/>
    </source>
</evidence>
<dbReference type="InterPro" id="IPR004529">
    <property type="entry name" value="Phe-tRNA-synth_IIc_asu"/>
</dbReference>
<dbReference type="GO" id="GO:0009328">
    <property type="term" value="C:phenylalanine-tRNA ligase complex"/>
    <property type="evidence" value="ECO:0007669"/>
    <property type="project" value="TreeGrafter"/>
</dbReference>
<dbReference type="Gene3D" id="1.10.10.2320">
    <property type="match status" value="1"/>
</dbReference>
<dbReference type="EC" id="6.1.1.20" evidence="5"/>
<evidence type="ECO:0000256" key="10">
    <source>
        <dbReference type="ARBA" id="ARBA00022840"/>
    </source>
</evidence>
<keyword evidence="12" id="KW-0648">Protein biosynthesis</keyword>
<evidence type="ECO:0000313" key="19">
    <source>
        <dbReference type="Proteomes" id="UP000324705"/>
    </source>
</evidence>
<keyword evidence="19" id="KW-1185">Reference proteome</keyword>
<evidence type="ECO:0000256" key="2">
    <source>
        <dbReference type="ARBA" id="ARBA00004496"/>
    </source>
</evidence>
<dbReference type="AlphaFoldDB" id="A0A9R0Y7C6"/>
<evidence type="ECO:0000256" key="15">
    <source>
        <dbReference type="ARBA" id="ARBA00049255"/>
    </source>
</evidence>
<evidence type="ECO:0000256" key="11">
    <source>
        <dbReference type="ARBA" id="ARBA00022842"/>
    </source>
</evidence>
<dbReference type="NCBIfam" id="TIGR00468">
    <property type="entry name" value="pheS"/>
    <property type="match status" value="1"/>
</dbReference>
<keyword evidence="16" id="KW-0175">Coiled coil</keyword>
<keyword evidence="10" id="KW-0067">ATP-binding</keyword>
<dbReference type="Gramene" id="TRITD6Av1G195300.1">
    <property type="protein sequence ID" value="TRITD6Av1G195300.1"/>
    <property type="gene ID" value="TRITD6Av1G195300"/>
</dbReference>
<keyword evidence="11" id="KW-0460">Magnesium</keyword>
<keyword evidence="7" id="KW-0436">Ligase</keyword>